<keyword evidence="2" id="KW-1185">Reference proteome</keyword>
<feature type="region of interest" description="Disordered" evidence="1">
    <location>
        <begin position="239"/>
        <end position="258"/>
    </location>
</feature>
<feature type="region of interest" description="Disordered" evidence="1">
    <location>
        <begin position="91"/>
        <end position="196"/>
    </location>
</feature>
<dbReference type="OrthoDB" id="9535405at2759"/>
<sequence>MEWKISNDSKDKFVQSKTFPYCSFHPCRSEKRNTNPQTPVYPTFLYSKDAVPSQPYFHSQNSAQRSPCTMPPPCTLYLPLVSPRSWVLHQHSNHQKPSTLMQPPTLPPTSKSSQSVLSSQGPIPPQLSTTSQTPSQAQPPELHESLDLNQGSVLPRTPGLSKVCRVSRNPGLTTNPGTHKSPGLIQDPGLPKNTGLAQDPGLHKLPGPHKGPALTQYSGLSQRSGLHNNSCLIPNPGLHKDAGQHIPRPSVPPRQNCRSPRAQVAYNDLLTFSEVPVLIVLQSPSQQAGSQGWVYHPKDTVPPACQNHRQMSTPPKTSWKPYHPSGTRLGHVVFDARQRQFRAGRDK</sequence>
<evidence type="ECO:0000256" key="1">
    <source>
        <dbReference type="SAM" id="MobiDB-lite"/>
    </source>
</evidence>
<dbReference type="Proteomes" id="UP000245320">
    <property type="component" value="Chromosome 20"/>
</dbReference>
<evidence type="ECO:0000313" key="2">
    <source>
        <dbReference type="Proteomes" id="UP000245320"/>
    </source>
</evidence>
<evidence type="ECO:0000313" key="3">
    <source>
        <dbReference type="RefSeq" id="XP_033703116.1"/>
    </source>
</evidence>
<name>A0A6J3QL41_TURTR</name>
<feature type="compositionally biased region" description="Low complexity" evidence="1">
    <location>
        <begin position="110"/>
        <end position="119"/>
    </location>
</feature>
<accession>A0A6J3QL41</accession>
<dbReference type="RefSeq" id="XP_033703116.1">
    <property type="nucleotide sequence ID" value="XM_033847225.1"/>
</dbReference>
<protein>
    <submittedName>
        <fullName evidence="3">Uncharacterized protein SPEM3-like</fullName>
    </submittedName>
</protein>
<gene>
    <name evidence="3" type="primary">LOC117309457</name>
</gene>
<reference evidence="3" key="1">
    <citation type="submission" date="2025-08" db="UniProtKB">
        <authorList>
            <consortium name="RefSeq"/>
        </authorList>
    </citation>
    <scope>IDENTIFICATION</scope>
    <source>
        <tissue evidence="3">Spleen</tissue>
    </source>
</reference>
<organism evidence="2 3">
    <name type="scientific">Tursiops truncatus</name>
    <name type="common">Atlantic bottle-nosed dolphin</name>
    <name type="synonym">Delphinus truncatus</name>
    <dbReference type="NCBI Taxonomy" id="9739"/>
    <lineage>
        <taxon>Eukaryota</taxon>
        <taxon>Metazoa</taxon>
        <taxon>Chordata</taxon>
        <taxon>Craniata</taxon>
        <taxon>Vertebrata</taxon>
        <taxon>Euteleostomi</taxon>
        <taxon>Mammalia</taxon>
        <taxon>Eutheria</taxon>
        <taxon>Laurasiatheria</taxon>
        <taxon>Artiodactyla</taxon>
        <taxon>Whippomorpha</taxon>
        <taxon>Cetacea</taxon>
        <taxon>Odontoceti</taxon>
        <taxon>Delphinidae</taxon>
        <taxon>Tursiops</taxon>
    </lineage>
</organism>
<feature type="compositionally biased region" description="Polar residues" evidence="1">
    <location>
        <begin position="126"/>
        <end position="138"/>
    </location>
</feature>
<dbReference type="InParanoid" id="A0A6J3QL41"/>
<proteinExistence type="predicted"/>
<dbReference type="AlphaFoldDB" id="A0A6J3QL41"/>